<dbReference type="InterPro" id="IPR006059">
    <property type="entry name" value="SBP"/>
</dbReference>
<organism evidence="3 4">
    <name type="scientific">Martelella alba</name>
    <dbReference type="NCBI Taxonomy" id="2590451"/>
    <lineage>
        <taxon>Bacteria</taxon>
        <taxon>Pseudomonadati</taxon>
        <taxon>Pseudomonadota</taxon>
        <taxon>Alphaproteobacteria</taxon>
        <taxon>Hyphomicrobiales</taxon>
        <taxon>Aurantimonadaceae</taxon>
        <taxon>Martelella</taxon>
    </lineage>
</organism>
<keyword evidence="4" id="KW-1185">Reference proteome</keyword>
<dbReference type="Pfam" id="PF13416">
    <property type="entry name" value="SBP_bac_8"/>
    <property type="match status" value="1"/>
</dbReference>
<proteinExistence type="predicted"/>
<dbReference type="AlphaFoldDB" id="A0A506UCF8"/>
<dbReference type="GO" id="GO:0030975">
    <property type="term" value="F:thiamine binding"/>
    <property type="evidence" value="ECO:0007669"/>
    <property type="project" value="TreeGrafter"/>
</dbReference>
<keyword evidence="1" id="KW-0732">Signal</keyword>
<dbReference type="GO" id="GO:0030288">
    <property type="term" value="C:outer membrane-bounded periplasmic space"/>
    <property type="evidence" value="ECO:0007669"/>
    <property type="project" value="TreeGrafter"/>
</dbReference>
<evidence type="ECO:0000256" key="1">
    <source>
        <dbReference type="ARBA" id="ARBA00022729"/>
    </source>
</evidence>
<dbReference type="PANTHER" id="PTHR30006">
    <property type="entry name" value="THIAMINE-BINDING PERIPLASMIC PROTEIN-RELATED"/>
    <property type="match status" value="1"/>
</dbReference>
<evidence type="ECO:0000256" key="2">
    <source>
        <dbReference type="ARBA" id="ARBA00022764"/>
    </source>
</evidence>
<accession>A0A506UCF8</accession>
<dbReference type="GO" id="GO:0030976">
    <property type="term" value="F:thiamine pyrophosphate binding"/>
    <property type="evidence" value="ECO:0007669"/>
    <property type="project" value="TreeGrafter"/>
</dbReference>
<dbReference type="PANTHER" id="PTHR30006:SF2">
    <property type="entry name" value="ABC TRANSPORTER SUBSTRATE-BINDING PROTEIN"/>
    <property type="match status" value="1"/>
</dbReference>
<keyword evidence="2" id="KW-0574">Periplasm</keyword>
<dbReference type="Gene3D" id="3.40.190.10">
    <property type="entry name" value="Periplasmic binding protein-like II"/>
    <property type="match status" value="2"/>
</dbReference>
<sequence>MNISRRSVNKLLLGGAASLAAPYSFVRAETPDPKPGDELVVGIWGGEQEKIVKEFIEPVLVDKYGCKISYVLGGTVERRARAYAERGRPSFDVLYLNIYESRQAVADGVTQAPTDAVENAQYLYPIAKKGGYGVAINPCTIVYNTKKASAPITSWKDMWNPEWAGRIAWPSGLGAEGISALMMSNIAWFGDQTKMAPDGFNKVKELKPFAAIQGSQAQLFDMFDQDIADLSVEFGSYCEKYIEERNPDFALAKPTEGQAIAMNVACITEGTKNQKLAEEWINLHLSEPVMQAYAERIYYSPTVNNVAIADDLKPKLIMPDQIDSLVDFDWDYINQNRTKWQAIYDREIAG</sequence>
<reference evidence="3 4" key="1">
    <citation type="submission" date="2019-06" db="EMBL/GenBank/DDBJ databases">
        <authorList>
            <person name="Li M."/>
        </authorList>
    </citation>
    <scope>NUCLEOTIDE SEQUENCE [LARGE SCALE GENOMIC DNA]</scope>
    <source>
        <strain evidence="3 4">BGMRC2036</strain>
    </source>
</reference>
<dbReference type="Proteomes" id="UP000318801">
    <property type="component" value="Unassembled WGS sequence"/>
</dbReference>
<dbReference type="EMBL" id="VHLG01000005">
    <property type="protein sequence ID" value="TPW30495.1"/>
    <property type="molecule type" value="Genomic_DNA"/>
</dbReference>
<evidence type="ECO:0000313" key="3">
    <source>
        <dbReference type="EMBL" id="TPW30495.1"/>
    </source>
</evidence>
<dbReference type="GO" id="GO:0015888">
    <property type="term" value="P:thiamine transport"/>
    <property type="evidence" value="ECO:0007669"/>
    <property type="project" value="TreeGrafter"/>
</dbReference>
<dbReference type="RefSeq" id="WP_141149065.1">
    <property type="nucleotide sequence ID" value="NZ_VHLG01000005.1"/>
</dbReference>
<dbReference type="SUPFAM" id="SSF53850">
    <property type="entry name" value="Periplasmic binding protein-like II"/>
    <property type="match status" value="1"/>
</dbReference>
<dbReference type="OrthoDB" id="9766989at2"/>
<gene>
    <name evidence="3" type="ORF">FJU08_10995</name>
</gene>
<name>A0A506UCF8_9HYPH</name>
<protein>
    <submittedName>
        <fullName evidence="3">Extracellular solute-binding protein</fullName>
    </submittedName>
</protein>
<comment type="caution">
    <text evidence="3">The sequence shown here is derived from an EMBL/GenBank/DDBJ whole genome shotgun (WGS) entry which is preliminary data.</text>
</comment>
<evidence type="ECO:0000313" key="4">
    <source>
        <dbReference type="Proteomes" id="UP000318801"/>
    </source>
</evidence>